<reference evidence="1" key="1">
    <citation type="submission" date="2022-10" db="EMBL/GenBank/DDBJ databases">
        <title>Rhodococcus ferula Z13 complete genome.</title>
        <authorList>
            <person name="Long X."/>
            <person name="Zang M."/>
        </authorList>
    </citation>
    <scope>NUCLEOTIDE SEQUENCE</scope>
    <source>
        <strain evidence="1">Z13</strain>
    </source>
</reference>
<gene>
    <name evidence="1" type="ORF">OED52_12280</name>
</gene>
<sequence>MSSPVSSNAASSNAASSSAASSDAASSSAASSDAASSDAAGSSDAGSRSTSAADESVPPSAARPAQARSWLAFLRSPAGHAALLGACGAAFMTFGSFGAGSVRRIDPLLEDIYLSWLRFGHGQLLSRIILWVGVLLMIGAWVRLGRATLNGQVTVRDLWTVLPAWTAPLLVATPMFSRDAYSYLAQGALLRDGFDPYEVGPVVNPGVLLDNVSNVWTTTTTPYGPVHLLLGAGITSLTDDNVVTGTWLWRLMMLPGLVLMAWAVPKLARRMGGNPAVALWLAVLNPLVLIHLVGGVHNELLMVGLMVAGIVLVLESRHLGGIALVSLGAAIKATAGLALPFLVWVWMVHERDRARAEGREPAAPVRLFLKAAGLGVLVFAVVFGAASLIAGVGIGWLTALSGSSKIINWLSLPTMMAHVVTWFTPWRLGSVLDVTRMLCAAALLVILVWAWWRYRRTERDAIFGIVIALTAVTLLSPAALPWYYSWPLAVGAAFAMSRGTLMLLAGLSTWLMLIFNPDGSIGMYNLAHVAVAVFVSVVAAKSLTTVDPLRLRSRPRSDASSGPARADGA</sequence>
<dbReference type="Proteomes" id="UP001156484">
    <property type="component" value="Chromosome"/>
</dbReference>
<evidence type="ECO:0000313" key="2">
    <source>
        <dbReference type="Proteomes" id="UP001156484"/>
    </source>
</evidence>
<organism evidence="1 2">
    <name type="scientific">Rhodococcus sacchari</name>
    <dbReference type="NCBI Taxonomy" id="2962047"/>
    <lineage>
        <taxon>Bacteria</taxon>
        <taxon>Bacillati</taxon>
        <taxon>Actinomycetota</taxon>
        <taxon>Actinomycetes</taxon>
        <taxon>Mycobacteriales</taxon>
        <taxon>Nocardiaceae</taxon>
        <taxon>Rhodococcus</taxon>
    </lineage>
</organism>
<proteinExistence type="predicted"/>
<keyword evidence="2" id="KW-1185">Reference proteome</keyword>
<dbReference type="EMBL" id="CP107551">
    <property type="protein sequence ID" value="UYP17477.1"/>
    <property type="molecule type" value="Genomic_DNA"/>
</dbReference>
<evidence type="ECO:0000313" key="1">
    <source>
        <dbReference type="EMBL" id="UYP17477.1"/>
    </source>
</evidence>
<name>A0ACD4DBP5_9NOCA</name>
<protein>
    <submittedName>
        <fullName evidence="1">Alpha-(1-&gt;6)-mannopyranosyltransferase A</fullName>
    </submittedName>
</protein>
<accession>A0ACD4DBP5</accession>